<evidence type="ECO:0000313" key="2">
    <source>
        <dbReference type="EMBL" id="ESL07601.1"/>
    </source>
</evidence>
<dbReference type="InterPro" id="IPR002376">
    <property type="entry name" value="Formyl_transf_N"/>
</dbReference>
<dbReference type="Pfam" id="PF00551">
    <property type="entry name" value="Formyl_trans_N"/>
    <property type="match status" value="1"/>
</dbReference>
<evidence type="ECO:0000313" key="3">
    <source>
        <dbReference type="Proteomes" id="UP000031737"/>
    </source>
</evidence>
<accession>A0A061J0I9</accession>
<organism evidence="2 3">
    <name type="scientific">Trypanosoma rangeli SC58</name>
    <dbReference type="NCBI Taxonomy" id="429131"/>
    <lineage>
        <taxon>Eukaryota</taxon>
        <taxon>Discoba</taxon>
        <taxon>Euglenozoa</taxon>
        <taxon>Kinetoplastea</taxon>
        <taxon>Metakinetoplastina</taxon>
        <taxon>Trypanosomatida</taxon>
        <taxon>Trypanosomatidae</taxon>
        <taxon>Trypanosoma</taxon>
        <taxon>Herpetosoma</taxon>
    </lineage>
</organism>
<name>A0A061J0I9_TRYRA</name>
<dbReference type="PANTHER" id="PTHR11138:SF5">
    <property type="entry name" value="METHIONYL-TRNA FORMYLTRANSFERASE, MITOCHONDRIAL"/>
    <property type="match status" value="1"/>
</dbReference>
<dbReference type="Proteomes" id="UP000031737">
    <property type="component" value="Unassembled WGS sequence"/>
</dbReference>
<keyword evidence="2" id="KW-0808">Transferase</keyword>
<sequence length="624" mass="69171">MVSGPVSLVRRCGCVLRCVLRCCGLASLCRCCTLHSTCSRDGGENGGGATKRGVLKTPSIVFFGGDVVSLVALKMLHERLECIRAAETVATSVAGLTSPSQSPLAKTAEGKQQLVVVCPFLPADPSVISQRHTRQYPVARYCVEHSIPLIPVDHPTSMTRSTTLRYLLNPWRAGEQSSGVAGNQMVGEEEENQYLLGQPLEAFDLAVVVSFRYFIPKKLLERLPRTVNLHPSLLPRYRGASPIFAPLLRCDEIGGASVIKLSPEQRLMDSGDVLWQKSMPIPHDMSIREYFPRVTEMGAAGLCECLFGGEPSTWAPEHDWRDVKDVDDAVAKASMSPTCDWPRTFDARWVSAWPQRYDVHFTKDPYHAPLLPKDRAVIRWGTMTAEGAYGTWRAFVGGEYYNPTVNATLDKGATPVREQLLQRLLARATREIRTLSRYRQSKDGTTELRGNEGRIDTKDFFLEGVGVAKEETAGKPLTMEPHPSHLQRHLLISCTFTNAVHPKDVPSAVIRELHQLEKGEVPVVTRSAYEEYQHQQQKQKHQQHCRMGVYIKPGSAYFPRSVDEMCAVKCREGWFVWQAAALKGSTSQPAGLLRKGMAMKTGVLYVGLFVENNNEGSGPPAVNA</sequence>
<evidence type="ECO:0000259" key="1">
    <source>
        <dbReference type="Pfam" id="PF00551"/>
    </source>
</evidence>
<reference evidence="2 3" key="1">
    <citation type="submission" date="2013-07" db="EMBL/GenBank/DDBJ databases">
        <authorList>
            <person name="Stoco P.H."/>
            <person name="Wagner G."/>
            <person name="Gerber A."/>
            <person name="Zaha A."/>
            <person name="Thompson C."/>
            <person name="Bartholomeu D.C."/>
            <person name="Luckemeyer D.D."/>
            <person name="Bahia D."/>
            <person name="Loreto E."/>
            <person name="Prestes E.B."/>
            <person name="Lima F.M."/>
            <person name="Rodrigues-Luiz G."/>
            <person name="Vallejo G.A."/>
            <person name="Filho J.F."/>
            <person name="Monteiro K.M."/>
            <person name="Tyler K.M."/>
            <person name="de Almeida L.G."/>
            <person name="Ortiz M.F."/>
            <person name="Siervo M.A."/>
            <person name="de Moraes M.H."/>
            <person name="Cunha O.L."/>
            <person name="Mendonca-Neto R."/>
            <person name="Silva R."/>
            <person name="Teixeira S.M."/>
            <person name="Murta S.M."/>
            <person name="Sincero T.C."/>
            <person name="Mendes T.A."/>
            <person name="Urmenyi T.P."/>
            <person name="Silva V.G."/>
            <person name="da Rocha W.D."/>
            <person name="Andersson B."/>
            <person name="Romanha A.J."/>
            <person name="Steindel M."/>
            <person name="de Vasconcelos A.T."/>
            <person name="Grisard E.C."/>
        </authorList>
    </citation>
    <scope>NUCLEOTIDE SEQUENCE [LARGE SCALE GENOMIC DNA]</scope>
    <source>
        <strain evidence="2 3">SC58</strain>
    </source>
</reference>
<feature type="domain" description="Formyl transferase N-terminal" evidence="1">
    <location>
        <begin position="202"/>
        <end position="304"/>
    </location>
</feature>
<dbReference type="GO" id="GO:0004479">
    <property type="term" value="F:methionyl-tRNA formyltransferase activity"/>
    <property type="evidence" value="ECO:0007669"/>
    <property type="project" value="TreeGrafter"/>
</dbReference>
<keyword evidence="3" id="KW-1185">Reference proteome</keyword>
<proteinExistence type="predicted"/>
<dbReference type="Gene3D" id="3.40.50.170">
    <property type="entry name" value="Formyl transferase, N-terminal domain"/>
    <property type="match status" value="1"/>
</dbReference>
<protein>
    <submittedName>
        <fullName evidence="2">Methionyl-tRNA formyltransferase</fullName>
    </submittedName>
</protein>
<dbReference type="AlphaFoldDB" id="A0A061J0I9"/>
<dbReference type="OrthoDB" id="10268103at2759"/>
<dbReference type="InterPro" id="IPR036477">
    <property type="entry name" value="Formyl_transf_N_sf"/>
</dbReference>
<gene>
    <name evidence="2" type="ORF">TRSC58_04707</name>
</gene>
<dbReference type="EMBL" id="AUPL01004707">
    <property type="protein sequence ID" value="ESL07601.1"/>
    <property type="molecule type" value="Genomic_DNA"/>
</dbReference>
<comment type="caution">
    <text evidence="2">The sequence shown here is derived from an EMBL/GenBank/DDBJ whole genome shotgun (WGS) entry which is preliminary data.</text>
</comment>
<dbReference type="PANTHER" id="PTHR11138">
    <property type="entry name" value="METHIONYL-TRNA FORMYLTRANSFERASE"/>
    <property type="match status" value="1"/>
</dbReference>
<dbReference type="GO" id="GO:0005739">
    <property type="term" value="C:mitochondrion"/>
    <property type="evidence" value="ECO:0007669"/>
    <property type="project" value="TreeGrafter"/>
</dbReference>
<dbReference type="SUPFAM" id="SSF53328">
    <property type="entry name" value="Formyltransferase"/>
    <property type="match status" value="1"/>
</dbReference>
<dbReference type="VEuPathDB" id="TriTrypDB:TRSC58_04707"/>